<dbReference type="NCBIfam" id="TIGR00951">
    <property type="entry name" value="2A43"/>
    <property type="match status" value="1"/>
</dbReference>
<evidence type="ECO:0000256" key="1">
    <source>
        <dbReference type="ARBA" id="ARBA00004155"/>
    </source>
</evidence>
<evidence type="ECO:0000313" key="14">
    <source>
        <dbReference type="Proteomes" id="UP000285060"/>
    </source>
</evidence>
<evidence type="ECO:0000313" key="13">
    <source>
        <dbReference type="EMBL" id="RHY31171.1"/>
    </source>
</evidence>
<gene>
    <name evidence="13" type="ORF">DYB32_003703</name>
    <name evidence="12" type="ORF">H310_03306</name>
</gene>
<dbReference type="InterPro" id="IPR005282">
    <property type="entry name" value="LC_transporter"/>
</dbReference>
<feature type="transmembrane region" description="Helical" evidence="11">
    <location>
        <begin position="177"/>
        <end position="196"/>
    </location>
</feature>
<evidence type="ECO:0000313" key="12">
    <source>
        <dbReference type="EMBL" id="ETW05556.1"/>
    </source>
</evidence>
<keyword evidence="9" id="KW-0458">Lysosome</keyword>
<proteinExistence type="inferred from homology"/>
<dbReference type="EMBL" id="KI913956">
    <property type="protein sequence ID" value="ETW05556.1"/>
    <property type="molecule type" value="Genomic_DNA"/>
</dbReference>
<dbReference type="Pfam" id="PF04193">
    <property type="entry name" value="PQ-loop"/>
    <property type="match status" value="2"/>
</dbReference>
<dbReference type="eggNOG" id="KOG3145">
    <property type="taxonomic scope" value="Eukaryota"/>
</dbReference>
<evidence type="ECO:0000256" key="5">
    <source>
        <dbReference type="ARBA" id="ARBA00022737"/>
    </source>
</evidence>
<evidence type="ECO:0000256" key="11">
    <source>
        <dbReference type="SAM" id="Phobius"/>
    </source>
</evidence>
<evidence type="ECO:0000256" key="2">
    <source>
        <dbReference type="ARBA" id="ARBA00006855"/>
    </source>
</evidence>
<feature type="transmembrane region" description="Helical" evidence="11">
    <location>
        <begin position="99"/>
        <end position="119"/>
    </location>
</feature>
<dbReference type="Gene3D" id="1.20.1280.290">
    <property type="match status" value="1"/>
</dbReference>
<feature type="transmembrane region" description="Helical" evidence="11">
    <location>
        <begin position="202"/>
        <end position="222"/>
    </location>
</feature>
<accession>A0A024UGL0</accession>
<dbReference type="GO" id="GO:0015293">
    <property type="term" value="F:symporter activity"/>
    <property type="evidence" value="ECO:0007669"/>
    <property type="project" value="UniProtKB-KW"/>
</dbReference>
<dbReference type="Proteomes" id="UP000285060">
    <property type="component" value="Unassembled WGS sequence"/>
</dbReference>
<dbReference type="PANTHER" id="PTHR13131:SF5">
    <property type="entry name" value="CYSTINOSIN"/>
    <property type="match status" value="1"/>
</dbReference>
<dbReference type="OrthoDB" id="75720at2759"/>
<sequence length="314" mass="34866">MQSHSNLPPAAAAAAMTTTLTKTVGWIETHGFVVGLSVIAATGIGLGFATDSTDNIPQPYNRISSVIGWVYFACWSVSFWPQVFLNWRRQSVVGLSLDFLVYNILGFVCYAVFNAAFYWSDAIQDEYKKHHDGHPNAVQVNDVFFALHAVFVTLLTYYQTTIYTRGTQTTSSLCKSVVGMSVIVSGVFFLLGFIVSNEWFSTLNFLYLLSYVKLGVSLVKYIPQVILNYQRKSTVGWTIWNVLLDFTGGTLSMAQIMLTSSVTNDWSAITGDPVKFGLGFTSVFFDVIFITQHYVLYPGADDGDTNEETPLLKV</sequence>
<evidence type="ECO:0000256" key="4">
    <source>
        <dbReference type="ARBA" id="ARBA00022692"/>
    </source>
</evidence>
<dbReference type="PANTHER" id="PTHR13131">
    <property type="entry name" value="CYSTINOSIN"/>
    <property type="match status" value="1"/>
</dbReference>
<comment type="catalytic activity">
    <reaction evidence="10">
        <text>L-cystine(out) + H(+)(out) = L-cystine(in) + H(+)(in)</text>
        <dbReference type="Rhea" id="RHEA:66172"/>
        <dbReference type="ChEBI" id="CHEBI:15378"/>
        <dbReference type="ChEBI" id="CHEBI:35491"/>
    </reaction>
    <physiologicalReaction direction="left-to-right" evidence="10">
        <dbReference type="Rhea" id="RHEA:66173"/>
    </physiologicalReaction>
</comment>
<keyword evidence="14" id="KW-1185">Reference proteome</keyword>
<dbReference type="EMBL" id="QUSY01000238">
    <property type="protein sequence ID" value="RHY31171.1"/>
    <property type="molecule type" value="Genomic_DNA"/>
</dbReference>
<keyword evidence="8 11" id="KW-0472">Membrane</keyword>
<reference evidence="12" key="1">
    <citation type="submission" date="2013-12" db="EMBL/GenBank/DDBJ databases">
        <title>The Genome Sequence of Aphanomyces invadans NJM9701.</title>
        <authorList>
            <consortium name="The Broad Institute Genomics Platform"/>
            <person name="Russ C."/>
            <person name="Tyler B."/>
            <person name="van West P."/>
            <person name="Dieguez-Uribeondo J."/>
            <person name="Young S.K."/>
            <person name="Zeng Q."/>
            <person name="Gargeya S."/>
            <person name="Fitzgerald M."/>
            <person name="Abouelleil A."/>
            <person name="Alvarado L."/>
            <person name="Chapman S.B."/>
            <person name="Gainer-Dewar J."/>
            <person name="Goldberg J."/>
            <person name="Griggs A."/>
            <person name="Gujja S."/>
            <person name="Hansen M."/>
            <person name="Howarth C."/>
            <person name="Imamovic A."/>
            <person name="Ireland A."/>
            <person name="Larimer J."/>
            <person name="McCowan C."/>
            <person name="Murphy C."/>
            <person name="Pearson M."/>
            <person name="Poon T.W."/>
            <person name="Priest M."/>
            <person name="Roberts A."/>
            <person name="Saif S."/>
            <person name="Shea T."/>
            <person name="Sykes S."/>
            <person name="Wortman J."/>
            <person name="Nusbaum C."/>
            <person name="Birren B."/>
        </authorList>
    </citation>
    <scope>NUCLEOTIDE SEQUENCE [LARGE SCALE GENOMIC DNA]</scope>
    <source>
        <strain evidence="12">NJM9701</strain>
    </source>
</reference>
<dbReference type="AlphaFoldDB" id="A0A024UGL0"/>
<dbReference type="GO" id="GO:0015184">
    <property type="term" value="F:L-cystine transmembrane transporter activity"/>
    <property type="evidence" value="ECO:0007669"/>
    <property type="project" value="TreeGrafter"/>
</dbReference>
<evidence type="ECO:0000256" key="6">
    <source>
        <dbReference type="ARBA" id="ARBA00022847"/>
    </source>
</evidence>
<protein>
    <recommendedName>
        <fullName evidence="15">Lysosomal Cystine Transporter (LCT) Family</fullName>
    </recommendedName>
</protein>
<organism evidence="12">
    <name type="scientific">Aphanomyces invadans</name>
    <dbReference type="NCBI Taxonomy" id="157072"/>
    <lineage>
        <taxon>Eukaryota</taxon>
        <taxon>Sar</taxon>
        <taxon>Stramenopiles</taxon>
        <taxon>Oomycota</taxon>
        <taxon>Saprolegniomycetes</taxon>
        <taxon>Saprolegniales</taxon>
        <taxon>Verrucalvaceae</taxon>
        <taxon>Aphanomyces</taxon>
    </lineage>
</organism>
<evidence type="ECO:0000256" key="3">
    <source>
        <dbReference type="ARBA" id="ARBA00022448"/>
    </source>
</evidence>
<feature type="transmembrane region" description="Helical" evidence="11">
    <location>
        <begin position="139"/>
        <end position="157"/>
    </location>
</feature>
<keyword evidence="4 11" id="KW-0812">Transmembrane</keyword>
<reference evidence="13 14" key="2">
    <citation type="submission" date="2018-08" db="EMBL/GenBank/DDBJ databases">
        <title>Aphanomyces genome sequencing and annotation.</title>
        <authorList>
            <person name="Minardi D."/>
            <person name="Oidtmann B."/>
            <person name="Van Der Giezen M."/>
            <person name="Studholme D.J."/>
        </authorList>
    </citation>
    <scope>NUCLEOTIDE SEQUENCE [LARGE SCALE GENOMIC DNA]</scope>
    <source>
        <strain evidence="13 14">NJM0002</strain>
    </source>
</reference>
<comment type="subcellular location">
    <subcellularLocation>
        <location evidence="1">Lysosome membrane</location>
        <topology evidence="1">Multi-pass membrane protein</topology>
    </subcellularLocation>
</comment>
<dbReference type="FunFam" id="1.20.1280.290:FF:000016">
    <property type="entry name" value="Cystinosin homolog"/>
    <property type="match status" value="1"/>
</dbReference>
<evidence type="ECO:0008006" key="15">
    <source>
        <dbReference type="Google" id="ProtNLM"/>
    </source>
</evidence>
<evidence type="ECO:0000256" key="7">
    <source>
        <dbReference type="ARBA" id="ARBA00022989"/>
    </source>
</evidence>
<evidence type="ECO:0000256" key="9">
    <source>
        <dbReference type="ARBA" id="ARBA00023228"/>
    </source>
</evidence>
<dbReference type="InterPro" id="IPR006603">
    <property type="entry name" value="PQ-loop_rpt"/>
</dbReference>
<feature type="transmembrane region" description="Helical" evidence="11">
    <location>
        <begin position="31"/>
        <end position="49"/>
    </location>
</feature>
<dbReference type="GeneID" id="20080356"/>
<comment type="similarity">
    <text evidence="2">Belongs to the cystinosin family.</text>
</comment>
<dbReference type="VEuPathDB" id="FungiDB:H310_03306"/>
<dbReference type="SMART" id="SM00679">
    <property type="entry name" value="CTNS"/>
    <property type="match status" value="2"/>
</dbReference>
<evidence type="ECO:0000256" key="8">
    <source>
        <dbReference type="ARBA" id="ARBA00023136"/>
    </source>
</evidence>
<keyword evidence="7 11" id="KW-1133">Transmembrane helix</keyword>
<feature type="transmembrane region" description="Helical" evidence="11">
    <location>
        <begin position="69"/>
        <end position="87"/>
    </location>
</feature>
<name>A0A024UGL0_9STRA</name>
<keyword evidence="6" id="KW-0769">Symport</keyword>
<dbReference type="GO" id="GO:0005765">
    <property type="term" value="C:lysosomal membrane"/>
    <property type="evidence" value="ECO:0007669"/>
    <property type="project" value="UniProtKB-SubCell"/>
</dbReference>
<evidence type="ECO:0000256" key="10">
    <source>
        <dbReference type="ARBA" id="ARBA00048473"/>
    </source>
</evidence>
<keyword evidence="3" id="KW-0813">Transport</keyword>
<keyword evidence="5" id="KW-0677">Repeat</keyword>
<dbReference type="RefSeq" id="XP_008865333.1">
    <property type="nucleotide sequence ID" value="XM_008867111.1"/>
</dbReference>